<organism evidence="5 6">
    <name type="scientific">Eptatretus burgeri</name>
    <name type="common">Inshore hagfish</name>
    <dbReference type="NCBI Taxonomy" id="7764"/>
    <lineage>
        <taxon>Eukaryota</taxon>
        <taxon>Metazoa</taxon>
        <taxon>Chordata</taxon>
        <taxon>Craniata</taxon>
        <taxon>Vertebrata</taxon>
        <taxon>Cyclostomata</taxon>
        <taxon>Myxini</taxon>
        <taxon>Myxiniformes</taxon>
        <taxon>Myxinidae</taxon>
        <taxon>Eptatretinae</taxon>
        <taxon>Eptatretus</taxon>
    </lineage>
</organism>
<dbReference type="Pfam" id="PF02225">
    <property type="entry name" value="PA"/>
    <property type="match status" value="1"/>
</dbReference>
<accession>A0A8C4QPN2</accession>
<comment type="similarity">
    <text evidence="2">Belongs to the peptidase M28 family. M28B subfamily.</text>
</comment>
<evidence type="ECO:0000259" key="3">
    <source>
        <dbReference type="Pfam" id="PF02225"/>
    </source>
</evidence>
<reference evidence="5" key="2">
    <citation type="submission" date="2025-09" db="UniProtKB">
        <authorList>
            <consortium name="Ensembl"/>
        </authorList>
    </citation>
    <scope>IDENTIFICATION</scope>
</reference>
<feature type="domain" description="PA" evidence="3">
    <location>
        <begin position="131"/>
        <end position="200"/>
    </location>
</feature>
<dbReference type="OMA" id="QVVFNNH"/>
<comment type="subcellular location">
    <subcellularLocation>
        <location evidence="1">Cell membrane</location>
        <topology evidence="1">Single-pass type II membrane protein</topology>
    </subcellularLocation>
</comment>
<dbReference type="Gene3D" id="1.20.930.40">
    <property type="entry name" value="Transferrin receptor-like, dimerisation domain"/>
    <property type="match status" value="1"/>
</dbReference>
<dbReference type="GO" id="GO:0005886">
    <property type="term" value="C:plasma membrane"/>
    <property type="evidence" value="ECO:0007669"/>
    <property type="project" value="UniProtKB-SubCell"/>
</dbReference>
<dbReference type="AlphaFoldDB" id="A0A8C4QPN2"/>
<dbReference type="Gene3D" id="3.50.30.30">
    <property type="match status" value="1"/>
</dbReference>
<dbReference type="PANTHER" id="PTHR10404:SF46">
    <property type="entry name" value="VACUOLAR PROTEIN SORTING-ASSOCIATED PROTEIN 70"/>
    <property type="match status" value="1"/>
</dbReference>
<protein>
    <submittedName>
        <fullName evidence="5">Transferrin receptor 2</fullName>
    </submittedName>
</protein>
<evidence type="ECO:0000313" key="5">
    <source>
        <dbReference type="Ensembl" id="ENSEBUP00000018616.1"/>
    </source>
</evidence>
<evidence type="ECO:0000259" key="4">
    <source>
        <dbReference type="Pfam" id="PF04389"/>
    </source>
</evidence>
<evidence type="ECO:0000313" key="6">
    <source>
        <dbReference type="Proteomes" id="UP000694388"/>
    </source>
</evidence>
<dbReference type="Proteomes" id="UP000694388">
    <property type="component" value="Unplaced"/>
</dbReference>
<dbReference type="InterPro" id="IPR003137">
    <property type="entry name" value="PA_domain"/>
</dbReference>
<keyword evidence="6" id="KW-1185">Reference proteome</keyword>
<dbReference type="InterPro" id="IPR007484">
    <property type="entry name" value="Peptidase_M28"/>
</dbReference>
<dbReference type="InterPro" id="IPR036757">
    <property type="entry name" value="TFR-like_dimer_dom_sf"/>
</dbReference>
<dbReference type="SUPFAM" id="SSF47672">
    <property type="entry name" value="Transferrin receptor-like dimerisation domain"/>
    <property type="match status" value="1"/>
</dbReference>
<feature type="domain" description="Peptidase M28" evidence="4">
    <location>
        <begin position="299"/>
        <end position="470"/>
    </location>
</feature>
<evidence type="ECO:0000256" key="1">
    <source>
        <dbReference type="ARBA" id="ARBA00004401"/>
    </source>
</evidence>
<dbReference type="PANTHER" id="PTHR10404">
    <property type="entry name" value="N-ACETYLATED-ALPHA-LINKED ACIDIC DIPEPTIDASE"/>
    <property type="match status" value="1"/>
</dbReference>
<dbReference type="FunFam" id="3.40.630.10:FF:000101">
    <property type="entry name" value="N-acetylated alpha-linked acidic dipeptidase like 1"/>
    <property type="match status" value="1"/>
</dbReference>
<dbReference type="GeneTree" id="ENSGT01030000234598"/>
<evidence type="ECO:0000256" key="2">
    <source>
        <dbReference type="ARBA" id="ARBA00005634"/>
    </source>
</evidence>
<proteinExistence type="inferred from homology"/>
<dbReference type="GO" id="GO:0004180">
    <property type="term" value="F:carboxypeptidase activity"/>
    <property type="evidence" value="ECO:0007669"/>
    <property type="project" value="TreeGrafter"/>
</dbReference>
<sequence>MPSCPQPTMTTTHVKKMQWDEETRATYEDLAEAFSAHWSDSQLTSYLRRIGAGIRLPGSVANHEAAQFVFDSFKRFGLEHVRVDTHYVALPFPDPQKPNDVQLIRAGGHSDEVFTSTEWAFCPYSASGSAEGPLVYAYYGLARDYDQLARLGVTLNGSIVLVREGKSSYSEKVWLAQEKGAVGVLVYPDPMDRPGLEEDDTISGHVHYGLGDPYSPGFPSLNNTQFPPVQASFLPHIPAIPISQSAAHSLMSATAGQAAPSDWMGSLVGGYQLGGVMADGVVGVRLSVNMHLLPRQLHNVIGMLPGTMEPDRYVLLGARRDSLGSPGVARSAAGTASLLQLARIIGNITQNGLRLRRSLIFMSWDGGEFGAVGATEWVEGFLSILRMKAITYVDLDSVALGQDELEVWCSPLLGQMLEGVIRRVHLAQKHLKSHADDWYNITYRRNPDSSAFLPFIAIAGVPSVQFGFTKGGGHVYAMEGSRRDNQDFFQQFGLTRAHGAATKLAGHVVLKLTASVRLPFNPQAYVTALGSFVQKLTPHTPLLRDLHVSLRSVYSAHGDYSRAIESLTGDIWSPLHPDFTYNRQLNDRLTQMEWHLLSPFVSPSSQSLRHIMFGRGHATLEALVRSVERLATLGPQPVSSSYVEEAKLRLALTTWTLQSATNSIRGDIWDIREDF</sequence>
<reference evidence="5" key="1">
    <citation type="submission" date="2025-08" db="UniProtKB">
        <authorList>
            <consortium name="Ensembl"/>
        </authorList>
    </citation>
    <scope>IDENTIFICATION</scope>
</reference>
<dbReference type="Ensembl" id="ENSEBUT00000019192.1">
    <property type="protein sequence ID" value="ENSEBUP00000018616.1"/>
    <property type="gene ID" value="ENSEBUG00000011617.1"/>
</dbReference>
<dbReference type="Pfam" id="PF04389">
    <property type="entry name" value="Peptidase_M28"/>
    <property type="match status" value="1"/>
</dbReference>
<name>A0A8C4QPN2_EPTBU</name>
<dbReference type="InterPro" id="IPR039373">
    <property type="entry name" value="Peptidase_M28B"/>
</dbReference>
<dbReference type="InterPro" id="IPR046450">
    <property type="entry name" value="PA_dom_sf"/>
</dbReference>
<dbReference type="SUPFAM" id="SSF53187">
    <property type="entry name" value="Zn-dependent exopeptidases"/>
    <property type="match status" value="1"/>
</dbReference>
<dbReference type="Gene3D" id="3.40.630.10">
    <property type="entry name" value="Zn peptidases"/>
    <property type="match status" value="1"/>
</dbReference>
<dbReference type="SUPFAM" id="SSF52025">
    <property type="entry name" value="PA domain"/>
    <property type="match status" value="1"/>
</dbReference>